<feature type="compositionally biased region" description="Pro residues" evidence="1">
    <location>
        <begin position="86"/>
        <end position="98"/>
    </location>
</feature>
<protein>
    <submittedName>
        <fullName evidence="2">Uncharacterized protein</fullName>
    </submittedName>
</protein>
<organism evidence="2 3">
    <name type="scientific">Blattamonas nauphoetae</name>
    <dbReference type="NCBI Taxonomy" id="2049346"/>
    <lineage>
        <taxon>Eukaryota</taxon>
        <taxon>Metamonada</taxon>
        <taxon>Preaxostyla</taxon>
        <taxon>Oxymonadida</taxon>
        <taxon>Blattamonas</taxon>
    </lineage>
</organism>
<evidence type="ECO:0000256" key="1">
    <source>
        <dbReference type="SAM" id="MobiDB-lite"/>
    </source>
</evidence>
<reference evidence="2 3" key="1">
    <citation type="journal article" date="2022" name="bioRxiv">
        <title>Genomics of Preaxostyla Flagellates Illuminates Evolutionary Transitions and the Path Towards Mitochondrial Loss.</title>
        <authorList>
            <person name="Novak L.V.F."/>
            <person name="Treitli S.C."/>
            <person name="Pyrih J."/>
            <person name="Halakuc P."/>
            <person name="Pipaliya S.V."/>
            <person name="Vacek V."/>
            <person name="Brzon O."/>
            <person name="Soukal P."/>
            <person name="Eme L."/>
            <person name="Dacks J.B."/>
            <person name="Karnkowska A."/>
            <person name="Elias M."/>
            <person name="Hampl V."/>
        </authorList>
    </citation>
    <scope>NUCLEOTIDE SEQUENCE [LARGE SCALE GENOMIC DNA]</scope>
    <source>
        <strain evidence="2">NAU3</strain>
        <tissue evidence="2">Gut</tissue>
    </source>
</reference>
<dbReference type="EMBL" id="JARBJD010000019">
    <property type="protein sequence ID" value="KAK2961032.1"/>
    <property type="molecule type" value="Genomic_DNA"/>
</dbReference>
<evidence type="ECO:0000313" key="2">
    <source>
        <dbReference type="EMBL" id="KAK2961032.1"/>
    </source>
</evidence>
<accession>A0ABQ9YB83</accession>
<name>A0ABQ9YB83_9EUKA</name>
<gene>
    <name evidence="2" type="ORF">BLNAU_4119</name>
</gene>
<keyword evidence="3" id="KW-1185">Reference proteome</keyword>
<evidence type="ECO:0000313" key="3">
    <source>
        <dbReference type="Proteomes" id="UP001281761"/>
    </source>
</evidence>
<sequence>MEMIGLQLPMLLPFLRMQTRLLLQIRHRRPRNTVCPLRRRLHCHPVPHIHSHMPFLQKNLPTLQRREHRRQTQQCPAICAPVMSGIPPPRNPPKPPSVHMPALSGPSPQNPRHHPRLVKPEVVLPHHVHNHATRLFVYHDGIASAADGSMSSSQASRMCSA</sequence>
<feature type="region of interest" description="Disordered" evidence="1">
    <location>
        <begin position="86"/>
        <end position="115"/>
    </location>
</feature>
<comment type="caution">
    <text evidence="2">The sequence shown here is derived from an EMBL/GenBank/DDBJ whole genome shotgun (WGS) entry which is preliminary data.</text>
</comment>
<proteinExistence type="predicted"/>
<dbReference type="Proteomes" id="UP001281761">
    <property type="component" value="Unassembled WGS sequence"/>
</dbReference>